<comment type="caution">
    <text evidence="2">The sequence shown here is derived from an EMBL/GenBank/DDBJ whole genome shotgun (WGS) entry which is preliminary data.</text>
</comment>
<accession>A0A7W6H7Q9</accession>
<dbReference type="AlphaFoldDB" id="A0A7W6H7Q9"/>
<dbReference type="Proteomes" id="UP000542776">
    <property type="component" value="Unassembled WGS sequence"/>
</dbReference>
<evidence type="ECO:0000256" key="1">
    <source>
        <dbReference type="SAM" id="MobiDB-lite"/>
    </source>
</evidence>
<keyword evidence="3" id="KW-1185">Reference proteome</keyword>
<proteinExistence type="predicted"/>
<dbReference type="SUPFAM" id="SSF51735">
    <property type="entry name" value="NAD(P)-binding Rossmann-fold domains"/>
    <property type="match status" value="1"/>
</dbReference>
<protein>
    <submittedName>
        <fullName evidence="2">Uncharacterized protein</fullName>
    </submittedName>
</protein>
<dbReference type="EMBL" id="JACIEK010000016">
    <property type="protein sequence ID" value="MBB4000175.1"/>
    <property type="molecule type" value="Genomic_DNA"/>
</dbReference>
<evidence type="ECO:0000313" key="2">
    <source>
        <dbReference type="EMBL" id="MBB4000175.1"/>
    </source>
</evidence>
<feature type="region of interest" description="Disordered" evidence="1">
    <location>
        <begin position="51"/>
        <end position="79"/>
    </location>
</feature>
<name>A0A7W6H7Q9_9HYPH</name>
<dbReference type="InterPro" id="IPR036291">
    <property type="entry name" value="NAD(P)-bd_dom_sf"/>
</dbReference>
<gene>
    <name evidence="2" type="ORF">GGR04_004051</name>
</gene>
<sequence>MRREKGSASRDGAAAVAIVDAGVIGRPHVEVLAHRPGLRLAAMVDPKPAAGRLAKAESPASTPERVGLAGETGVPTAGGPLRIDLAREIDRLRHVVGEIARVPTTIAQTRRGSPAQATA</sequence>
<reference evidence="2 3" key="1">
    <citation type="submission" date="2020-08" db="EMBL/GenBank/DDBJ databases">
        <title>Genomic Encyclopedia of Type Strains, Phase IV (KMG-IV): sequencing the most valuable type-strain genomes for metagenomic binning, comparative biology and taxonomic classification.</title>
        <authorList>
            <person name="Goeker M."/>
        </authorList>
    </citation>
    <scope>NUCLEOTIDE SEQUENCE [LARGE SCALE GENOMIC DNA]</scope>
    <source>
        <strain evidence="2 3">DSM 102238</strain>
    </source>
</reference>
<evidence type="ECO:0000313" key="3">
    <source>
        <dbReference type="Proteomes" id="UP000542776"/>
    </source>
</evidence>
<dbReference type="RefSeq" id="WP_183201798.1">
    <property type="nucleotide sequence ID" value="NZ_JACIEK010000016.1"/>
</dbReference>
<organism evidence="2 3">
    <name type="scientific">Aureimonas pseudogalii</name>
    <dbReference type="NCBI Taxonomy" id="1744844"/>
    <lineage>
        <taxon>Bacteria</taxon>
        <taxon>Pseudomonadati</taxon>
        <taxon>Pseudomonadota</taxon>
        <taxon>Alphaproteobacteria</taxon>
        <taxon>Hyphomicrobiales</taxon>
        <taxon>Aurantimonadaceae</taxon>
        <taxon>Aureimonas</taxon>
    </lineage>
</organism>